<gene>
    <name evidence="3" type="ORF">RN607_00575</name>
</gene>
<reference evidence="3" key="1">
    <citation type="submission" date="2023-09" db="EMBL/GenBank/DDBJ databases">
        <title>Demequina sp. a novel bacteria isolated from Capsicum annuum.</title>
        <authorList>
            <person name="Humaira Z."/>
            <person name="Lee J."/>
            <person name="Cho D."/>
        </authorList>
    </citation>
    <scope>NUCLEOTIDE SEQUENCE</scope>
    <source>
        <strain evidence="3">PMTSA13</strain>
    </source>
</reference>
<feature type="compositionally biased region" description="Pro residues" evidence="1">
    <location>
        <begin position="401"/>
        <end position="411"/>
    </location>
</feature>
<feature type="region of interest" description="Disordered" evidence="1">
    <location>
        <begin position="301"/>
        <end position="331"/>
    </location>
</feature>
<feature type="compositionally biased region" description="Basic and acidic residues" evidence="1">
    <location>
        <begin position="494"/>
        <end position="517"/>
    </location>
</feature>
<feature type="domain" description="dATP/dGTP diphosphohydrolase MazZ" evidence="2">
    <location>
        <begin position="17"/>
        <end position="103"/>
    </location>
</feature>
<dbReference type="Proteomes" id="UP001303408">
    <property type="component" value="Chromosome"/>
</dbReference>
<dbReference type="KEGG" id="dcp:RN607_00575"/>
<dbReference type="AlphaFoldDB" id="A0AA96FDF1"/>
<dbReference type="EMBL" id="CP134880">
    <property type="protein sequence ID" value="WNM27527.1"/>
    <property type="molecule type" value="Genomic_DNA"/>
</dbReference>
<evidence type="ECO:0000259" key="2">
    <source>
        <dbReference type="Pfam" id="PF04447"/>
    </source>
</evidence>
<sequence>MCAFALDAAHLYRQHGFSQVTFGPGERTAGCIDHIRKEIKEIEENPDDLSEWADGIILHFDGAMRRGFTPQQILDAILDKQRVNEGRIWPDWRTQPLDKAIEHVDYDNGEPLAEWEQELLDGARADRARVGISGDDFDEGHELNAQYERDALGTDTIEGFLDTLAPWQRRFLAEHGILPPVSAPARAITRMYDGSVAFMDGPLCLATSPVMGDGNIYVCTRTLGHPDSHETHDFKGDAASSWAAHPQGDAVSSKPAGLQGMEPTVAIFDEVQVTAPTLATDEQSIAEVFDLDDDRVVEISADTPTLQPEPEPAPVKPKRHSLGGRTQSEASKHQNEIIIAALAKGLTVSEAAELAGLTGRAASSRIKYYRLREIAQQRTAEPADQADVALSTPEAVSTPVPTAPKPAPPKPFTTTRVEPPTSHMVPAVGTRRRIFGLYAIGYDPGHFDDFEQGLGDLARRITTLDAQGEISLSDFEIIDALYSRLRLRPVPNRDGVDVDRTHPAPGRWMDRDIDDPKAVPAAETTNGK</sequence>
<organism evidence="3">
    <name type="scientific">Demequina capsici</name>
    <dbReference type="NCBI Taxonomy" id="3075620"/>
    <lineage>
        <taxon>Bacteria</taxon>
        <taxon>Bacillati</taxon>
        <taxon>Actinomycetota</taxon>
        <taxon>Actinomycetes</taxon>
        <taxon>Micrococcales</taxon>
        <taxon>Demequinaceae</taxon>
        <taxon>Demequina</taxon>
    </lineage>
</organism>
<evidence type="ECO:0000256" key="1">
    <source>
        <dbReference type="SAM" id="MobiDB-lite"/>
    </source>
</evidence>
<dbReference type="RefSeq" id="WP_313543589.1">
    <property type="nucleotide sequence ID" value="NZ_CP134880.1"/>
</dbReference>
<name>A0AA96FDF1_9MICO</name>
<evidence type="ECO:0000313" key="3">
    <source>
        <dbReference type="EMBL" id="WNM27527.1"/>
    </source>
</evidence>
<feature type="region of interest" description="Disordered" evidence="1">
    <location>
        <begin position="393"/>
        <end position="423"/>
    </location>
</feature>
<feature type="region of interest" description="Disordered" evidence="1">
    <location>
        <begin position="493"/>
        <end position="528"/>
    </location>
</feature>
<dbReference type="InterPro" id="IPR007538">
    <property type="entry name" value="dATP/dGTP_dipphydrolase_MazZ"/>
</dbReference>
<accession>A0AA96FDF1</accession>
<protein>
    <submittedName>
        <fullName evidence="3">DUF550 domain-containing protein</fullName>
    </submittedName>
</protein>
<proteinExistence type="predicted"/>
<dbReference type="Pfam" id="PF04447">
    <property type="entry name" value="dATP-dGTP_PPHyd"/>
    <property type="match status" value="1"/>
</dbReference>